<proteinExistence type="predicted"/>
<name>A0ABQ6Y8Q8_9GAMM</name>
<reference evidence="1 2" key="1">
    <citation type="submission" date="2012-09" db="EMBL/GenBank/DDBJ databases">
        <title>Genome Sequence of alkane-degrading Bacterium Alcanivorax sp. 6-D-6.</title>
        <authorList>
            <person name="Lai Q."/>
            <person name="Shao Z."/>
        </authorList>
    </citation>
    <scope>NUCLEOTIDE SEQUENCE [LARGE SCALE GENOMIC DNA]</scope>
    <source>
        <strain evidence="1 2">6-D-6</strain>
    </source>
</reference>
<accession>A0ABQ6Y8Q8</accession>
<evidence type="ECO:0000313" key="1">
    <source>
        <dbReference type="EMBL" id="KAF0806036.1"/>
    </source>
</evidence>
<protein>
    <submittedName>
        <fullName evidence="1">Cytosine deaminase</fullName>
    </submittedName>
</protein>
<comment type="caution">
    <text evidence="1">The sequence shown here is derived from an EMBL/GenBank/DDBJ whole genome shotgun (WGS) entry which is preliminary data.</text>
</comment>
<dbReference type="Proteomes" id="UP000771797">
    <property type="component" value="Unassembled WGS sequence"/>
</dbReference>
<organism evidence="1 2">
    <name type="scientific">Alcanivorax xiamenensis</name>
    <dbReference type="NCBI Taxonomy" id="1177156"/>
    <lineage>
        <taxon>Bacteria</taxon>
        <taxon>Pseudomonadati</taxon>
        <taxon>Pseudomonadota</taxon>
        <taxon>Gammaproteobacteria</taxon>
        <taxon>Oceanospirillales</taxon>
        <taxon>Alcanivoracaceae</taxon>
        <taxon>Alcanivorax</taxon>
    </lineage>
</organism>
<sequence length="514" mass="51972">MRPAGGHEVDGFDGAQRHHVFVTAGVADDADGFDREEDGEGLAGFVVEAGVEELLDEDVVGEAEGVGVFLFDFAEDAHAQAGAGEGVAVDHVIRQAEFEADLAHFVLEEFAQGLDELELHVFGEAAHVVVGFDDVGAAGFGCGGFDHVGVNRALGEPVGVGELGGFGVEDVDEGVADDLAFLFRVFHAGEAGEEVVLGVDADDADAHVVGEHFHDLVAFAVAEETVVDEDAGELVADGFVQQRGSDGGVDAAGEAEDDVVGADLFLDGGDGVVDDLGRGPEGVAGADVADEAFEDAAALEGVGDFRVELDAVEAFFVVGHAGDGAAVGGGGDDEAVGHFADAVAVAHPDVQVFGAGFFVVDDAVEQLAAVGFGDAGVAEFVFFTGDDGAAQLLGHGLHAVADAQHGHALFEGRLGGARGLGGGDGFRAAGEDDAFGVELGDVLGGGVEGADLAVDADFAHAAGDQLGVLGAEVEDQDALGVDVLHGLNSAGRRTLDAGRRLSKRWTPDAGGWTL</sequence>
<evidence type="ECO:0000313" key="2">
    <source>
        <dbReference type="Proteomes" id="UP000771797"/>
    </source>
</evidence>
<keyword evidence="2" id="KW-1185">Reference proteome</keyword>
<gene>
    <name evidence="1" type="ORF">A6D6_01854</name>
</gene>
<dbReference type="EMBL" id="AQPF01000011">
    <property type="protein sequence ID" value="KAF0806036.1"/>
    <property type="molecule type" value="Genomic_DNA"/>
</dbReference>